<feature type="binding site" evidence="5">
    <location>
        <position position="157"/>
    </location>
    <ligand>
        <name>Mg(2+)</name>
        <dbReference type="ChEBI" id="CHEBI:18420"/>
    </ligand>
</feature>
<dbReference type="PANTHER" id="PTHR32308:SF10">
    <property type="entry name" value="CITRATE LYASE SUBUNIT BETA"/>
    <property type="match status" value="1"/>
</dbReference>
<reference evidence="8" key="1">
    <citation type="submission" date="2011-10" db="EMBL/GenBank/DDBJ databases">
        <title>The complete genome of chromosome of Thermovirga lienii DSM 17291.</title>
        <authorList>
            <consortium name="US DOE Joint Genome Institute (JGI-PGF)"/>
            <person name="Lucas S."/>
            <person name="Copeland A."/>
            <person name="Lapidus A."/>
            <person name="Glavina del Rio T."/>
            <person name="Dalin E."/>
            <person name="Tice H."/>
            <person name="Bruce D."/>
            <person name="Goodwin L."/>
            <person name="Pitluck S."/>
            <person name="Peters L."/>
            <person name="Mikhailova N."/>
            <person name="Saunders E."/>
            <person name="Kyrpides N."/>
            <person name="Mavromatis K."/>
            <person name="Ivanova N."/>
            <person name="Last F.I."/>
            <person name="Brettin T."/>
            <person name="Detter J.C."/>
            <person name="Han C."/>
            <person name="Larimer F."/>
            <person name="Land M."/>
            <person name="Hauser L."/>
            <person name="Markowitz V."/>
            <person name="Cheng J.-F."/>
            <person name="Hugenholtz P."/>
            <person name="Woyke T."/>
            <person name="Wu D."/>
            <person name="Spring S."/>
            <person name="Schroeder M."/>
            <person name="Brambilla E.-M."/>
            <person name="Klenk H.-P."/>
            <person name="Eisen J.A."/>
        </authorList>
    </citation>
    <scope>NUCLEOTIDE SEQUENCE [LARGE SCALE GENOMIC DNA]</scope>
    <source>
        <strain evidence="8">ATCC BAA-1197 / DSM 17291 / Cas60314</strain>
    </source>
</reference>
<dbReference type="InterPro" id="IPR011206">
    <property type="entry name" value="Citrate_lyase_beta/mcl1/mcl2"/>
</dbReference>
<name>G7V7N6_THELD</name>
<dbReference type="STRING" id="580340.Tlie_1568"/>
<keyword evidence="7" id="KW-0456">Lyase</keyword>
<dbReference type="GO" id="GO:0006107">
    <property type="term" value="P:oxaloacetate metabolic process"/>
    <property type="evidence" value="ECO:0007669"/>
    <property type="project" value="TreeGrafter"/>
</dbReference>
<dbReference type="InterPro" id="IPR040442">
    <property type="entry name" value="Pyrv_kinase-like_dom_sf"/>
</dbReference>
<evidence type="ECO:0000256" key="4">
    <source>
        <dbReference type="PIRSR" id="PIRSR015582-1"/>
    </source>
</evidence>
<gene>
    <name evidence="7" type="ordered locus">Tlie_1568</name>
</gene>
<dbReference type="PIRSF" id="PIRSF015582">
    <property type="entry name" value="Cit_lyase_B"/>
    <property type="match status" value="1"/>
</dbReference>
<evidence type="ECO:0000313" key="8">
    <source>
        <dbReference type="Proteomes" id="UP000005868"/>
    </source>
</evidence>
<dbReference type="InterPro" id="IPR005000">
    <property type="entry name" value="Aldolase/citrate-lyase_domain"/>
</dbReference>
<dbReference type="GO" id="GO:0008816">
    <property type="term" value="F:citryl-CoA lyase activity"/>
    <property type="evidence" value="ECO:0007669"/>
    <property type="project" value="UniProtKB-EC"/>
</dbReference>
<accession>G7V7N6</accession>
<dbReference type="Gene3D" id="3.20.20.60">
    <property type="entry name" value="Phosphoenolpyruvate-binding domains"/>
    <property type="match status" value="1"/>
</dbReference>
<keyword evidence="3 5" id="KW-0460">Magnesium</keyword>
<protein>
    <submittedName>
        <fullName evidence="7">Citryl-CoA lyase</fullName>
        <ecNumber evidence="7">4.1.3.34</ecNumber>
    </submittedName>
</protein>
<dbReference type="GO" id="GO:0000287">
    <property type="term" value="F:magnesium ion binding"/>
    <property type="evidence" value="ECO:0007669"/>
    <property type="project" value="TreeGrafter"/>
</dbReference>
<dbReference type="Pfam" id="PF03328">
    <property type="entry name" value="HpcH_HpaI"/>
    <property type="match status" value="1"/>
</dbReference>
<feature type="binding site" evidence="4">
    <location>
        <position position="67"/>
    </location>
    <ligand>
        <name>substrate</name>
    </ligand>
</feature>
<feature type="binding site" evidence="5">
    <location>
        <position position="130"/>
    </location>
    <ligand>
        <name>Mg(2+)</name>
        <dbReference type="ChEBI" id="CHEBI:18420"/>
    </ligand>
</feature>
<sequence length="292" mass="32370">MMALRRTMLYLPGNNPNMLMRGHLFKPDGVILDLEDSVSLGEKEAARILVRETLKNVDFGECEVTVRINGLDTPFWKRDLEEVIPWGIDGIRVPKVETPQDVKLLDEAISEIENKHNLPEGKVQITCLLETALGIWNAYHIATASKRVTAICPGGEDLRADLKTSRSENSEELVGPRRMVVLAAHAAKVDPLDTVFADITDDEGLRRETQWVKQIGYQGKSVIHPNQIPIIHDVFTPTEKEIAQAQKIVQAAKEAAEKGLGAVSVDGKMVDRPVVKRAEYVLQRAGLLEGGE</sequence>
<dbReference type="HOGENOM" id="CLU_044864_0_0_0"/>
<dbReference type="eggNOG" id="COG2301">
    <property type="taxonomic scope" value="Bacteria"/>
</dbReference>
<feature type="domain" description="HpcH/HpaI aldolase/citrate lyase" evidence="6">
    <location>
        <begin position="6"/>
        <end position="225"/>
    </location>
</feature>
<feature type="binding site" evidence="4">
    <location>
        <position position="130"/>
    </location>
    <ligand>
        <name>substrate</name>
    </ligand>
</feature>
<dbReference type="KEGG" id="tli:Tlie_1568"/>
<dbReference type="Proteomes" id="UP000005868">
    <property type="component" value="Chromosome"/>
</dbReference>
<keyword evidence="2 5" id="KW-0479">Metal-binding</keyword>
<dbReference type="EMBL" id="CP003096">
    <property type="protein sequence ID" value="AER67290.1"/>
    <property type="molecule type" value="Genomic_DNA"/>
</dbReference>
<dbReference type="InterPro" id="IPR015813">
    <property type="entry name" value="Pyrv/PenolPyrv_kinase-like_dom"/>
</dbReference>
<organism evidence="7 8">
    <name type="scientific">Thermovirga lienii (strain ATCC BAA-1197 / DSM 17291 / Cas60314)</name>
    <dbReference type="NCBI Taxonomy" id="580340"/>
    <lineage>
        <taxon>Bacteria</taxon>
        <taxon>Thermotogati</taxon>
        <taxon>Synergistota</taxon>
        <taxon>Synergistia</taxon>
        <taxon>Synergistales</taxon>
        <taxon>Thermovirgaceae</taxon>
        <taxon>Thermovirga</taxon>
    </lineage>
</organism>
<dbReference type="OrthoDB" id="9786940at2"/>
<reference evidence="7 8" key="2">
    <citation type="journal article" date="2012" name="Stand. Genomic Sci.">
        <title>Genome sequence of the moderately thermophilic, amino-acid-degrading and sulfur-reducing bacterium Thermovirga lienii type strain (Cas60314(T)).</title>
        <authorList>
            <person name="Goker M."/>
            <person name="Saunders E."/>
            <person name="Lapidus A."/>
            <person name="Nolan M."/>
            <person name="Lucas S."/>
            <person name="Hammon N."/>
            <person name="Deshpande S."/>
            <person name="Cheng J.F."/>
            <person name="Han C."/>
            <person name="Tapia R."/>
            <person name="Goodwin L.A."/>
            <person name="Pitluck S."/>
            <person name="Liolios K."/>
            <person name="Mavromatis K."/>
            <person name="Pagani I."/>
            <person name="Ivanova N."/>
            <person name="Mikhailova N."/>
            <person name="Pati A."/>
            <person name="Chen A."/>
            <person name="Palaniappan K."/>
            <person name="Land M."/>
            <person name="Chang Y.J."/>
            <person name="Jeffries C.D."/>
            <person name="Brambilla E.M."/>
            <person name="Rohde M."/>
            <person name="Spring S."/>
            <person name="Detter J.C."/>
            <person name="Woyke T."/>
            <person name="Bristow J."/>
            <person name="Eisen J.A."/>
            <person name="Markowitz V."/>
            <person name="Hugenholtz P."/>
            <person name="Kyrpides N.C."/>
            <person name="Klenk H.P."/>
        </authorList>
    </citation>
    <scope>NUCLEOTIDE SEQUENCE [LARGE SCALE GENOMIC DNA]</scope>
    <source>
        <strain evidence="8">ATCC BAA-1197 / DSM 17291 / Cas60314</strain>
    </source>
</reference>
<dbReference type="SUPFAM" id="SSF51621">
    <property type="entry name" value="Phosphoenolpyruvate/pyruvate domain"/>
    <property type="match status" value="1"/>
</dbReference>
<evidence type="ECO:0000313" key="7">
    <source>
        <dbReference type="EMBL" id="AER67290.1"/>
    </source>
</evidence>
<evidence type="ECO:0000259" key="6">
    <source>
        <dbReference type="Pfam" id="PF03328"/>
    </source>
</evidence>
<dbReference type="EC" id="4.1.3.34" evidence="7"/>
<comment type="cofactor">
    <cofactor evidence="1">
        <name>Mg(2+)</name>
        <dbReference type="ChEBI" id="CHEBI:18420"/>
    </cofactor>
</comment>
<evidence type="ECO:0000256" key="3">
    <source>
        <dbReference type="ARBA" id="ARBA00022842"/>
    </source>
</evidence>
<evidence type="ECO:0000256" key="5">
    <source>
        <dbReference type="PIRSR" id="PIRSR015582-2"/>
    </source>
</evidence>
<proteinExistence type="predicted"/>
<evidence type="ECO:0000256" key="2">
    <source>
        <dbReference type="ARBA" id="ARBA00022723"/>
    </source>
</evidence>
<dbReference type="PANTHER" id="PTHR32308">
    <property type="entry name" value="LYASE BETA SUBUNIT, PUTATIVE (AFU_ORTHOLOGUE AFUA_4G13030)-RELATED"/>
    <property type="match status" value="1"/>
</dbReference>
<evidence type="ECO:0000256" key="1">
    <source>
        <dbReference type="ARBA" id="ARBA00001946"/>
    </source>
</evidence>
<dbReference type="AlphaFoldDB" id="G7V7N6"/>
<keyword evidence="8" id="KW-1185">Reference proteome</keyword>